<evidence type="ECO:0000256" key="1">
    <source>
        <dbReference type="SAM" id="SignalP"/>
    </source>
</evidence>
<dbReference type="Proteomes" id="UP000649604">
    <property type="component" value="Unassembled WGS sequence"/>
</dbReference>
<dbReference type="Gene3D" id="1.25.40.10">
    <property type="entry name" value="Tetratricopeptide repeat domain"/>
    <property type="match status" value="1"/>
</dbReference>
<accession>A0A9D5Q8E2</accession>
<comment type="caution">
    <text evidence="2">The sequence shown here is derived from an EMBL/GenBank/DDBJ whole genome shotgun (WGS) entry which is preliminary data.</text>
</comment>
<dbReference type="InterPro" id="IPR011990">
    <property type="entry name" value="TPR-like_helical_dom_sf"/>
</dbReference>
<sequence>MTPFSPRYLSGLLCLLLLSMTGCTSSYFVTMGDVQHAVQQEEYERAEELIADNTSLNTPRNQVLHDLEYGMIAHLRGAYRKSNRLFSRAADRMEDLDVISVSGTASEWLLSGKGQPYRGEDYERVLVHYYMALNYLMLGDLQDALVECRRVNLLLQTLNDRYEQKNVYKTDAFMLYLSGLIYEAMGEVNDAFIDYRHAYNTYTQDYEAYYDTPVPTELQAHLLRTASTLGFQDIFREYEQQFPDVIWPTPEEYRNAARLVVIWENGVFPYKIERVFRQYIELNDEEDAGCYLKFAFPAFVSRVQTLVQAEVAVAGTTATLELAQDVAQIAIKNLEDRRLRTMAAAVTRNLIKCAAEYELEKENRLLGLLFGGLTELLEGADTRYWSLLPSHISITQLLLPPGIKDVELRFLNGLGQPVQQARYPQIVLQQGKTTFLIHRTFY</sequence>
<feature type="chain" id="PRO_5039175504" description="Tetratricopeptide repeat protein" evidence="1">
    <location>
        <begin position="25"/>
        <end position="442"/>
    </location>
</feature>
<proteinExistence type="predicted"/>
<name>A0A9D5Q8E2_9BACT</name>
<evidence type="ECO:0000313" key="2">
    <source>
        <dbReference type="EMBL" id="MBD3327252.1"/>
    </source>
</evidence>
<reference evidence="2" key="1">
    <citation type="submission" date="2019-11" db="EMBL/GenBank/DDBJ databases">
        <title>Microbial mats filling the niche in hypersaline microbial mats.</title>
        <authorList>
            <person name="Wong H.L."/>
            <person name="Macleod F.I."/>
            <person name="White R.A. III"/>
            <person name="Burns B.P."/>
        </authorList>
    </citation>
    <scope>NUCLEOTIDE SEQUENCE</scope>
    <source>
        <strain evidence="2">Rbin_158</strain>
    </source>
</reference>
<dbReference type="EMBL" id="WJJP01000712">
    <property type="protein sequence ID" value="MBD3327252.1"/>
    <property type="molecule type" value="Genomic_DNA"/>
</dbReference>
<dbReference type="PROSITE" id="PS51257">
    <property type="entry name" value="PROKAR_LIPOPROTEIN"/>
    <property type="match status" value="1"/>
</dbReference>
<evidence type="ECO:0008006" key="4">
    <source>
        <dbReference type="Google" id="ProtNLM"/>
    </source>
</evidence>
<dbReference type="SUPFAM" id="SSF48452">
    <property type="entry name" value="TPR-like"/>
    <property type="match status" value="1"/>
</dbReference>
<gene>
    <name evidence="2" type="ORF">GF339_21880</name>
</gene>
<keyword evidence="1" id="KW-0732">Signal</keyword>
<protein>
    <recommendedName>
        <fullName evidence="4">Tetratricopeptide repeat protein</fullName>
    </recommendedName>
</protein>
<evidence type="ECO:0000313" key="3">
    <source>
        <dbReference type="Proteomes" id="UP000649604"/>
    </source>
</evidence>
<dbReference type="AlphaFoldDB" id="A0A9D5Q8E2"/>
<organism evidence="2 3">
    <name type="scientific">candidate division KSB3 bacterium</name>
    <dbReference type="NCBI Taxonomy" id="2044937"/>
    <lineage>
        <taxon>Bacteria</taxon>
        <taxon>candidate division KSB3</taxon>
    </lineage>
</organism>
<feature type="signal peptide" evidence="1">
    <location>
        <begin position="1"/>
        <end position="24"/>
    </location>
</feature>